<evidence type="ECO:0000313" key="2">
    <source>
        <dbReference type="EMBL" id="TFW72549.1"/>
    </source>
</evidence>
<gene>
    <name evidence="2" type="ORF">C3Y98_02780</name>
</gene>
<evidence type="ECO:0000259" key="1">
    <source>
        <dbReference type="Pfam" id="PF08722"/>
    </source>
</evidence>
<dbReference type="SUPFAM" id="SSF52980">
    <property type="entry name" value="Restriction endonuclease-like"/>
    <property type="match status" value="1"/>
</dbReference>
<sequence>MHWKTDPGLYPPYLRTRIQRGKGVGKGITYKPWLKIRDVPSEGTSSSVSGIIVPRPYNLLSEIETTYFYLLERKPSTVDIQEQWPILDIDRTLELCAEYGIRHNFRNSNPEPFTIDFLVTSRNNQGELSVRAASIKTPVDASNPDIRTRLLIEYVWCLEHEIPWTLVDTSKFNKTMLANLRFMRTWYRHRYVSSPENEALFIKNFHLSYRKNILLAEFIQQTSKTMRLSTDTTLDIFRYCTWSNFIDISLQHPLALDKPIFLNRASNHD</sequence>
<dbReference type="Proteomes" id="UP000297706">
    <property type="component" value="Unassembled WGS sequence"/>
</dbReference>
<reference evidence="2 3" key="1">
    <citation type="submission" date="2018-02" db="EMBL/GenBank/DDBJ databases">
        <title>A novel lanthanide dependent methylotroph, Methylotenera sp. La3113.</title>
        <authorList>
            <person name="Lv H."/>
            <person name="Tani A."/>
        </authorList>
    </citation>
    <scope>NUCLEOTIDE SEQUENCE [LARGE SCALE GENOMIC DNA]</scope>
    <source>
        <strain evidence="2 3">La3113</strain>
    </source>
</reference>
<dbReference type="EMBL" id="PQVH01000005">
    <property type="protein sequence ID" value="TFW72549.1"/>
    <property type="molecule type" value="Genomic_DNA"/>
</dbReference>
<dbReference type="Gene3D" id="3.40.1350.10">
    <property type="match status" value="1"/>
</dbReference>
<dbReference type="RefSeq" id="WP_135276586.1">
    <property type="nucleotide sequence ID" value="NZ_PQVH01000005.1"/>
</dbReference>
<dbReference type="CDD" id="cd22362">
    <property type="entry name" value="TnsA_endonuclease-like"/>
    <property type="match status" value="1"/>
</dbReference>
<dbReference type="GO" id="GO:0003676">
    <property type="term" value="F:nucleic acid binding"/>
    <property type="evidence" value="ECO:0007669"/>
    <property type="project" value="InterPro"/>
</dbReference>
<dbReference type="Pfam" id="PF08722">
    <property type="entry name" value="Tn7_TnsA-like_N"/>
    <property type="match status" value="1"/>
</dbReference>
<organism evidence="2 3">
    <name type="scientific">Methylotenera oryzisoli</name>
    <dbReference type="NCBI Taxonomy" id="2080758"/>
    <lineage>
        <taxon>Bacteria</taxon>
        <taxon>Pseudomonadati</taxon>
        <taxon>Pseudomonadota</taxon>
        <taxon>Betaproteobacteria</taxon>
        <taxon>Nitrosomonadales</taxon>
        <taxon>Methylophilaceae</taxon>
        <taxon>Methylotenera</taxon>
    </lineage>
</organism>
<proteinExistence type="predicted"/>
<feature type="domain" description="TnsA endonuclease N-terminal" evidence="1">
    <location>
        <begin position="75"/>
        <end position="168"/>
    </location>
</feature>
<comment type="caution">
    <text evidence="2">The sequence shown here is derived from an EMBL/GenBank/DDBJ whole genome shotgun (WGS) entry which is preliminary data.</text>
</comment>
<dbReference type="AlphaFoldDB" id="A0A4Y9VTF7"/>
<evidence type="ECO:0000313" key="3">
    <source>
        <dbReference type="Proteomes" id="UP000297706"/>
    </source>
</evidence>
<dbReference type="InterPro" id="IPR011856">
    <property type="entry name" value="tRNA_endonuc-like_dom_sf"/>
</dbReference>
<dbReference type="InterPro" id="IPR011335">
    <property type="entry name" value="Restrct_endonuc-II-like"/>
</dbReference>
<dbReference type="OrthoDB" id="5291587at2"/>
<dbReference type="InterPro" id="IPR014833">
    <property type="entry name" value="TnsA_N"/>
</dbReference>
<keyword evidence="3" id="KW-1185">Reference proteome</keyword>
<accession>A0A4Y9VTF7</accession>
<name>A0A4Y9VTF7_9PROT</name>
<protein>
    <recommendedName>
        <fullName evidence="1">TnsA endonuclease N-terminal domain-containing protein</fullName>
    </recommendedName>
</protein>